<sequence>MMYGLHMKKAGGKGLCLDVRHKMKDIGLVFLSGIETPRSLRMKTNLAAGPVGAPNGRNEAILFSGQETATPSFVGFAMTDVL</sequence>
<protein>
    <submittedName>
        <fullName evidence="1">Uncharacterized protein</fullName>
    </submittedName>
</protein>
<dbReference type="EMBL" id="CP030041">
    <property type="protein sequence ID" value="AWW31000.1"/>
    <property type="molecule type" value="Genomic_DNA"/>
</dbReference>
<gene>
    <name evidence="1" type="ORF">DN752_13190</name>
</gene>
<evidence type="ECO:0000313" key="2">
    <source>
        <dbReference type="Proteomes" id="UP000248688"/>
    </source>
</evidence>
<dbReference type="KEGG" id="est:DN752_13190"/>
<dbReference type="Proteomes" id="UP000248688">
    <property type="component" value="Chromosome"/>
</dbReference>
<organism evidence="1 2">
    <name type="scientific">Echinicola strongylocentroti</name>
    <dbReference type="NCBI Taxonomy" id="1795355"/>
    <lineage>
        <taxon>Bacteria</taxon>
        <taxon>Pseudomonadati</taxon>
        <taxon>Bacteroidota</taxon>
        <taxon>Cytophagia</taxon>
        <taxon>Cytophagales</taxon>
        <taxon>Cyclobacteriaceae</taxon>
        <taxon>Echinicola</taxon>
    </lineage>
</organism>
<evidence type="ECO:0000313" key="1">
    <source>
        <dbReference type="EMBL" id="AWW31000.1"/>
    </source>
</evidence>
<reference evidence="1 2" key="1">
    <citation type="submission" date="2018-06" db="EMBL/GenBank/DDBJ databases">
        <title>Echinicola strongylocentroti sp. nov., isolated from a sea urchin Strongylocentrotus intermedius.</title>
        <authorList>
            <person name="Bae S.S."/>
        </authorList>
    </citation>
    <scope>NUCLEOTIDE SEQUENCE [LARGE SCALE GENOMIC DNA]</scope>
    <source>
        <strain evidence="1 2">MEBiC08714</strain>
    </source>
</reference>
<keyword evidence="2" id="KW-1185">Reference proteome</keyword>
<name>A0A2Z4IJY7_9BACT</name>
<accession>A0A2Z4IJY7</accession>
<proteinExistence type="predicted"/>
<dbReference type="AlphaFoldDB" id="A0A2Z4IJY7"/>